<dbReference type="PANTHER" id="PTHR33428">
    <property type="entry name" value="CHLOROPHYLLASE-2, CHLOROPLASTIC"/>
    <property type="match status" value="1"/>
</dbReference>
<dbReference type="GeneID" id="120271775"/>
<name>A0AB40C3M1_DIOCR</name>
<proteinExistence type="predicted"/>
<dbReference type="Proteomes" id="UP001515500">
    <property type="component" value="Chromosome 11"/>
</dbReference>
<dbReference type="Gene3D" id="3.40.50.1820">
    <property type="entry name" value="alpha/beta hydrolase"/>
    <property type="match status" value="1"/>
</dbReference>
<dbReference type="InterPro" id="IPR017395">
    <property type="entry name" value="Chlorophyllase-like"/>
</dbReference>
<dbReference type="InterPro" id="IPR029058">
    <property type="entry name" value="AB_hydrolase_fold"/>
</dbReference>
<keyword evidence="1" id="KW-1185">Reference proteome</keyword>
<gene>
    <name evidence="2" type="primary">LOC120271775</name>
</gene>
<organism evidence="1 2">
    <name type="scientific">Dioscorea cayennensis subsp. rotundata</name>
    <name type="common">White Guinea yam</name>
    <name type="synonym">Dioscorea rotundata</name>
    <dbReference type="NCBI Taxonomy" id="55577"/>
    <lineage>
        <taxon>Eukaryota</taxon>
        <taxon>Viridiplantae</taxon>
        <taxon>Streptophyta</taxon>
        <taxon>Embryophyta</taxon>
        <taxon>Tracheophyta</taxon>
        <taxon>Spermatophyta</taxon>
        <taxon>Magnoliopsida</taxon>
        <taxon>Liliopsida</taxon>
        <taxon>Dioscoreales</taxon>
        <taxon>Dioscoreaceae</taxon>
        <taxon>Dioscorea</taxon>
    </lineage>
</organism>
<accession>A0AB40C3M1</accession>
<dbReference type="PANTHER" id="PTHR33428:SF10">
    <property type="entry name" value="CHLOROPHYLLASE-1"/>
    <property type="match status" value="1"/>
</dbReference>
<sequence length="298" mass="32379">MESKKNVFEMGKLTVQKIIIQKEDCSSPPKPLLIVTPSESGKYPVVLFLHGFLLSNNYYSLLLNHISSHGFILVAPQLSVILPCSTGGITGAAEVTDWLAGNLQALLPTGVEANLQKLALAGHSRGGHAAFSLIFGCTKTTLKFSALIGVDPVAGPFKGYQIPPRILTGKPSSMELRIPAMVIGTGLGEKKKNMFFPACAPEGVNHKEFYYECKPPCYHVVVKDYGHLDMLDDDAPKVTKCVCTNGVNCKDLMRRSTGGIMVAFLKAYLMEDNESLEAIFYGSLDAPAELSPVERRLE</sequence>
<dbReference type="GO" id="GO:0047746">
    <property type="term" value="F:chlorophyllase activity"/>
    <property type="evidence" value="ECO:0007669"/>
    <property type="project" value="TreeGrafter"/>
</dbReference>
<evidence type="ECO:0000313" key="2">
    <source>
        <dbReference type="RefSeq" id="XP_039134385.1"/>
    </source>
</evidence>
<dbReference type="RefSeq" id="XP_039134385.1">
    <property type="nucleotide sequence ID" value="XM_039278451.1"/>
</dbReference>
<dbReference type="Pfam" id="PF07224">
    <property type="entry name" value="Chlorophyllase"/>
    <property type="match status" value="1"/>
</dbReference>
<dbReference type="GO" id="GO:0015996">
    <property type="term" value="P:chlorophyll catabolic process"/>
    <property type="evidence" value="ECO:0007669"/>
    <property type="project" value="TreeGrafter"/>
</dbReference>
<protein>
    <submittedName>
        <fullName evidence="2">Chlorophyllase-2-like</fullName>
    </submittedName>
</protein>
<dbReference type="SUPFAM" id="SSF53474">
    <property type="entry name" value="alpha/beta-Hydrolases"/>
    <property type="match status" value="1"/>
</dbReference>
<reference evidence="2" key="1">
    <citation type="submission" date="2025-08" db="UniProtKB">
        <authorList>
            <consortium name="RefSeq"/>
        </authorList>
    </citation>
    <scope>IDENTIFICATION</scope>
</reference>
<evidence type="ECO:0000313" key="1">
    <source>
        <dbReference type="Proteomes" id="UP001515500"/>
    </source>
</evidence>
<dbReference type="AlphaFoldDB" id="A0AB40C3M1"/>